<evidence type="ECO:0000259" key="1">
    <source>
        <dbReference type="Pfam" id="PF08808"/>
    </source>
</evidence>
<dbReference type="EMBL" id="BAAAOQ010000017">
    <property type="protein sequence ID" value="GAA2200141.1"/>
    <property type="molecule type" value="Genomic_DNA"/>
</dbReference>
<accession>A0ABN3BTA2</accession>
<dbReference type="Pfam" id="PF08808">
    <property type="entry name" value="RES"/>
    <property type="match status" value="1"/>
</dbReference>
<proteinExistence type="predicted"/>
<sequence>MAGDRRRGRAPRLADIHFHGGRFDGTVLDQCHSLYVAETALTALAESVLRSRPFASPDGDRTIPYRAVWQRSLSCLRTRSDMILVSLVSGADLAAVCQDATLLEDEANYARARRWSSEIRAQASDVMGLIWESRRNRSAHAMVLYHDRCLGQDGSPLEVLPDRGIPDLGAAEGRERADELLAPLRARIARPERP</sequence>
<name>A0ABN3BTA2_9ACTN</name>
<keyword evidence="3" id="KW-1185">Reference proteome</keyword>
<dbReference type="Proteomes" id="UP001501391">
    <property type="component" value="Unassembled WGS sequence"/>
</dbReference>
<gene>
    <name evidence="2" type="ORF">GCM10009787_49840</name>
</gene>
<reference evidence="2 3" key="1">
    <citation type="journal article" date="2019" name="Int. J. Syst. Evol. Microbiol.">
        <title>The Global Catalogue of Microorganisms (GCM) 10K type strain sequencing project: providing services to taxonomists for standard genome sequencing and annotation.</title>
        <authorList>
            <consortium name="The Broad Institute Genomics Platform"/>
            <consortium name="The Broad Institute Genome Sequencing Center for Infectious Disease"/>
            <person name="Wu L."/>
            <person name="Ma J."/>
        </authorList>
    </citation>
    <scope>NUCLEOTIDE SEQUENCE [LARGE SCALE GENOMIC DNA]</scope>
    <source>
        <strain evidence="2 3">JCM 14924</strain>
    </source>
</reference>
<organism evidence="2 3">
    <name type="scientific">Streptomyces bangladeshensis</name>
    <dbReference type="NCBI Taxonomy" id="295352"/>
    <lineage>
        <taxon>Bacteria</taxon>
        <taxon>Bacillati</taxon>
        <taxon>Actinomycetota</taxon>
        <taxon>Actinomycetes</taxon>
        <taxon>Kitasatosporales</taxon>
        <taxon>Streptomycetaceae</taxon>
        <taxon>Streptomyces</taxon>
    </lineage>
</organism>
<evidence type="ECO:0000313" key="3">
    <source>
        <dbReference type="Proteomes" id="UP001501391"/>
    </source>
</evidence>
<feature type="domain" description="RES" evidence="1">
    <location>
        <begin position="17"/>
        <end position="148"/>
    </location>
</feature>
<dbReference type="RefSeq" id="WP_346163609.1">
    <property type="nucleotide sequence ID" value="NZ_BAAAOQ010000017.1"/>
</dbReference>
<protein>
    <recommendedName>
        <fullName evidence="1">RES domain-containing protein</fullName>
    </recommendedName>
</protein>
<dbReference type="InterPro" id="IPR014914">
    <property type="entry name" value="RES_dom"/>
</dbReference>
<comment type="caution">
    <text evidence="2">The sequence shown here is derived from an EMBL/GenBank/DDBJ whole genome shotgun (WGS) entry which is preliminary data.</text>
</comment>
<evidence type="ECO:0000313" key="2">
    <source>
        <dbReference type="EMBL" id="GAA2200141.1"/>
    </source>
</evidence>